<gene>
    <name evidence="2" type="ORF">PXEA_LOCUS35096</name>
</gene>
<name>A0A448XPH5_9PLAT</name>
<protein>
    <submittedName>
        <fullName evidence="2">Uncharacterized protein</fullName>
    </submittedName>
</protein>
<evidence type="ECO:0000313" key="3">
    <source>
        <dbReference type="Proteomes" id="UP000784294"/>
    </source>
</evidence>
<keyword evidence="3" id="KW-1185">Reference proteome</keyword>
<accession>A0A448XPH5</accession>
<evidence type="ECO:0000256" key="1">
    <source>
        <dbReference type="SAM" id="MobiDB-lite"/>
    </source>
</evidence>
<evidence type="ECO:0000313" key="2">
    <source>
        <dbReference type="EMBL" id="VEL41656.1"/>
    </source>
</evidence>
<sequence length="87" mass="9843">MAAQERASLAGETRAASEETREASQLACTHLQATLESVNRKLAERTRLMQYREDQWRQEIVDYQVDLDSPCPKLSAILVIIFPTVGH</sequence>
<dbReference type="Proteomes" id="UP000784294">
    <property type="component" value="Unassembled WGS sequence"/>
</dbReference>
<feature type="region of interest" description="Disordered" evidence="1">
    <location>
        <begin position="1"/>
        <end position="23"/>
    </location>
</feature>
<dbReference type="EMBL" id="CAAALY010270367">
    <property type="protein sequence ID" value="VEL41656.1"/>
    <property type="molecule type" value="Genomic_DNA"/>
</dbReference>
<organism evidence="2 3">
    <name type="scientific">Protopolystoma xenopodis</name>
    <dbReference type="NCBI Taxonomy" id="117903"/>
    <lineage>
        <taxon>Eukaryota</taxon>
        <taxon>Metazoa</taxon>
        <taxon>Spiralia</taxon>
        <taxon>Lophotrochozoa</taxon>
        <taxon>Platyhelminthes</taxon>
        <taxon>Monogenea</taxon>
        <taxon>Polyopisthocotylea</taxon>
        <taxon>Polystomatidea</taxon>
        <taxon>Polystomatidae</taxon>
        <taxon>Protopolystoma</taxon>
    </lineage>
</organism>
<proteinExistence type="predicted"/>
<reference evidence="2" key="1">
    <citation type="submission" date="2018-11" db="EMBL/GenBank/DDBJ databases">
        <authorList>
            <consortium name="Pathogen Informatics"/>
        </authorList>
    </citation>
    <scope>NUCLEOTIDE SEQUENCE</scope>
</reference>
<dbReference type="AlphaFoldDB" id="A0A448XPH5"/>
<comment type="caution">
    <text evidence="2">The sequence shown here is derived from an EMBL/GenBank/DDBJ whole genome shotgun (WGS) entry which is preliminary data.</text>
</comment>